<dbReference type="EMBL" id="CADCVY010000086">
    <property type="protein sequence ID" value="CAA9509119.1"/>
    <property type="molecule type" value="Genomic_DNA"/>
</dbReference>
<organism evidence="1">
    <name type="scientific">uncultured Sphingomonas sp</name>
    <dbReference type="NCBI Taxonomy" id="158754"/>
    <lineage>
        <taxon>Bacteria</taxon>
        <taxon>Pseudomonadati</taxon>
        <taxon>Pseudomonadota</taxon>
        <taxon>Alphaproteobacteria</taxon>
        <taxon>Sphingomonadales</taxon>
        <taxon>Sphingomonadaceae</taxon>
        <taxon>Sphingomonas</taxon>
        <taxon>environmental samples</taxon>
    </lineage>
</organism>
<accession>A0A6J4SZE8</accession>
<protein>
    <submittedName>
        <fullName evidence="1">Uncharacterized protein</fullName>
    </submittedName>
</protein>
<feature type="non-terminal residue" evidence="1">
    <location>
        <position position="1"/>
    </location>
</feature>
<dbReference type="AlphaFoldDB" id="A0A6J4SZE8"/>
<proteinExistence type="predicted"/>
<name>A0A6J4SZE8_9SPHN</name>
<reference evidence="1" key="1">
    <citation type="submission" date="2020-02" db="EMBL/GenBank/DDBJ databases">
        <authorList>
            <person name="Meier V. D."/>
        </authorList>
    </citation>
    <scope>NUCLEOTIDE SEQUENCE</scope>
    <source>
        <strain evidence="1">AVDCRST_MAG44</strain>
    </source>
</reference>
<feature type="non-terminal residue" evidence="1">
    <location>
        <position position="32"/>
    </location>
</feature>
<gene>
    <name evidence="1" type="ORF">AVDCRST_MAG44-1269</name>
</gene>
<sequence>GVGFHRRAVRPRLGVAALPFPSHNRLRHLAPL</sequence>
<evidence type="ECO:0000313" key="1">
    <source>
        <dbReference type="EMBL" id="CAA9509119.1"/>
    </source>
</evidence>